<feature type="binding site" evidence="8">
    <location>
        <position position="249"/>
    </location>
    <ligand>
        <name>substrate</name>
    </ligand>
</feature>
<evidence type="ECO:0000256" key="6">
    <source>
        <dbReference type="ARBA" id="ARBA00023315"/>
    </source>
</evidence>
<evidence type="ECO:0000256" key="5">
    <source>
        <dbReference type="ARBA" id="ARBA00023167"/>
    </source>
</evidence>
<dbReference type="InterPro" id="IPR033752">
    <property type="entry name" value="MetA_family"/>
</dbReference>
<comment type="catalytic activity">
    <reaction evidence="7 8">
        <text>L-homoserine + acetyl-CoA = O-acetyl-L-homoserine + CoA</text>
        <dbReference type="Rhea" id="RHEA:13701"/>
        <dbReference type="ChEBI" id="CHEBI:57287"/>
        <dbReference type="ChEBI" id="CHEBI:57288"/>
        <dbReference type="ChEBI" id="CHEBI:57476"/>
        <dbReference type="ChEBI" id="CHEBI:57716"/>
        <dbReference type="EC" id="2.3.1.31"/>
    </reaction>
</comment>
<dbReference type="GO" id="GO:0005737">
    <property type="term" value="C:cytoplasm"/>
    <property type="evidence" value="ECO:0007669"/>
    <property type="project" value="UniProtKB-SubCell"/>
</dbReference>
<dbReference type="PIRSF" id="PIRSF000450">
    <property type="entry name" value="H_ser_succinyltr"/>
    <property type="match status" value="1"/>
</dbReference>
<dbReference type="EMBL" id="JACRTC010000003">
    <property type="protein sequence ID" value="MBC8570505.1"/>
    <property type="molecule type" value="Genomic_DNA"/>
</dbReference>
<evidence type="ECO:0000256" key="8">
    <source>
        <dbReference type="HAMAP-Rule" id="MF_00295"/>
    </source>
</evidence>
<dbReference type="PANTHER" id="PTHR20919:SF0">
    <property type="entry name" value="HOMOSERINE O-SUCCINYLTRANSFERASE"/>
    <property type="match status" value="1"/>
</dbReference>
<dbReference type="Pfam" id="PF04204">
    <property type="entry name" value="HTS"/>
    <property type="match status" value="1"/>
</dbReference>
<dbReference type="GO" id="GO:0004414">
    <property type="term" value="F:homoserine O-acetyltransferase activity"/>
    <property type="evidence" value="ECO:0007669"/>
    <property type="project" value="UniProtKB-EC"/>
</dbReference>
<keyword evidence="11" id="KW-1185">Reference proteome</keyword>
<feature type="active site" description="Proton acceptor" evidence="8">
    <location>
        <position position="235"/>
    </location>
</feature>
<feature type="active site" evidence="8">
    <location>
        <position position="237"/>
    </location>
</feature>
<evidence type="ECO:0000313" key="10">
    <source>
        <dbReference type="EMBL" id="MBC8570505.1"/>
    </source>
</evidence>
<feature type="binding site" evidence="8">
    <location>
        <position position="163"/>
    </location>
    <ligand>
        <name>substrate</name>
    </ligand>
</feature>
<dbReference type="FunFam" id="3.40.50.880:FF:000004">
    <property type="entry name" value="Homoserine O-succinyltransferase"/>
    <property type="match status" value="1"/>
</dbReference>
<feature type="active site" description="Acyl-thioester intermediate" evidence="8 9">
    <location>
        <position position="142"/>
    </location>
</feature>
<evidence type="ECO:0000256" key="9">
    <source>
        <dbReference type="PIRSR" id="PIRSR000450-1"/>
    </source>
</evidence>
<comment type="similarity">
    <text evidence="8">Belongs to the MetA family.</text>
</comment>
<feature type="site" description="Important for acyl-CoA specificity" evidence="8">
    <location>
        <position position="111"/>
    </location>
</feature>
<dbReference type="GO" id="GO:0019281">
    <property type="term" value="P:L-methionine biosynthetic process from homoserine via O-succinyl-L-homoserine and cystathionine"/>
    <property type="evidence" value="ECO:0007669"/>
    <property type="project" value="InterPro"/>
</dbReference>
<dbReference type="EC" id="2.3.1.31" evidence="8"/>
<evidence type="ECO:0000313" key="11">
    <source>
        <dbReference type="Proteomes" id="UP000660861"/>
    </source>
</evidence>
<dbReference type="HAMAP" id="MF_00295">
    <property type="entry name" value="MetA_acyltransf"/>
    <property type="match status" value="1"/>
</dbReference>
<comment type="subcellular location">
    <subcellularLocation>
        <location evidence="1 8">Cytoplasm</location>
    </subcellularLocation>
</comment>
<keyword evidence="5 8" id="KW-0486">Methionine biosynthesis</keyword>
<comment type="caution">
    <text evidence="10">The sequence shown here is derived from an EMBL/GenBank/DDBJ whole genome shotgun (WGS) entry which is preliminary data.</text>
</comment>
<evidence type="ECO:0000256" key="1">
    <source>
        <dbReference type="ARBA" id="ARBA00004496"/>
    </source>
</evidence>
<dbReference type="AlphaFoldDB" id="A0A926ECE7"/>
<protein>
    <recommendedName>
        <fullName evidence="8">Homoserine O-acetyltransferase</fullName>
        <shortName evidence="8">HAT</shortName>
        <ecNumber evidence="8">2.3.1.31</ecNumber>
    </recommendedName>
    <alternativeName>
        <fullName evidence="8">Homoserine transacetylase</fullName>
        <shortName evidence="8">HTA</shortName>
    </alternativeName>
</protein>
<feature type="site" description="Important for substrate specificity" evidence="8">
    <location>
        <position position="192"/>
    </location>
</feature>
<evidence type="ECO:0000256" key="3">
    <source>
        <dbReference type="ARBA" id="ARBA00022605"/>
    </source>
</evidence>
<evidence type="ECO:0000256" key="4">
    <source>
        <dbReference type="ARBA" id="ARBA00022679"/>
    </source>
</evidence>
<dbReference type="Proteomes" id="UP000660861">
    <property type="component" value="Unassembled WGS sequence"/>
</dbReference>
<evidence type="ECO:0000256" key="2">
    <source>
        <dbReference type="ARBA" id="ARBA00022490"/>
    </source>
</evidence>
<name>A0A926ECE7_9FIRM</name>
<dbReference type="NCBIfam" id="TIGR01001">
    <property type="entry name" value="metA"/>
    <property type="match status" value="1"/>
</dbReference>
<evidence type="ECO:0000256" key="7">
    <source>
        <dbReference type="ARBA" id="ARBA00049043"/>
    </source>
</evidence>
<dbReference type="RefSeq" id="WP_262397594.1">
    <property type="nucleotide sequence ID" value="NZ_JACRTC010000003.1"/>
</dbReference>
<dbReference type="InterPro" id="IPR005697">
    <property type="entry name" value="HST_MetA"/>
</dbReference>
<feature type="binding site" evidence="8">
    <location>
        <position position="192"/>
    </location>
    <ligand>
        <name>substrate</name>
    </ligand>
</feature>
<gene>
    <name evidence="10" type="primary">metA</name>
    <name evidence="8" type="synonym">metAA</name>
    <name evidence="10" type="ORF">H8709_06630</name>
</gene>
<reference evidence="10" key="1">
    <citation type="submission" date="2020-08" db="EMBL/GenBank/DDBJ databases">
        <title>Genome public.</title>
        <authorList>
            <person name="Liu C."/>
            <person name="Sun Q."/>
        </authorList>
    </citation>
    <scope>NUCLEOTIDE SEQUENCE</scope>
    <source>
        <strain evidence="10">NSJ-54</strain>
    </source>
</reference>
<dbReference type="PANTHER" id="PTHR20919">
    <property type="entry name" value="HOMOSERINE O-SUCCINYLTRANSFERASE"/>
    <property type="match status" value="1"/>
</dbReference>
<keyword evidence="6 8" id="KW-0012">Acyltransferase</keyword>
<organism evidence="10 11">
    <name type="scientific">Zongyangia hominis</name>
    <dbReference type="NCBI Taxonomy" id="2763677"/>
    <lineage>
        <taxon>Bacteria</taxon>
        <taxon>Bacillati</taxon>
        <taxon>Bacillota</taxon>
        <taxon>Clostridia</taxon>
        <taxon>Eubacteriales</taxon>
        <taxon>Oscillospiraceae</taxon>
        <taxon>Zongyangia</taxon>
    </lineage>
</organism>
<dbReference type="CDD" id="cd03131">
    <property type="entry name" value="GATase1_HTS"/>
    <property type="match status" value="1"/>
</dbReference>
<comment type="function">
    <text evidence="8">Transfers an acetyl group from acetyl-CoA to L-homoserine, forming acetyl-L-homoserine.</text>
</comment>
<proteinExistence type="inferred from homology"/>
<keyword evidence="2 8" id="KW-0963">Cytoplasm</keyword>
<accession>A0A926ECE7</accession>
<comment type="caution">
    <text evidence="8">Lacks conserved residue(s) required for the propagation of feature annotation.</text>
</comment>
<sequence length="308" mass="35721">MPINIPDGLPAQAVLESENIFVINEQRAAHQDIRPLKIVILNLMPKKIETETQLLRLLSNTPLQVDIELLLTASHVSKNTPSEHLLKFYQTFDDIKDQRFDGMIITGAPVEQMDFEQVDYWPELCKIMAWSKTNVFSTLHICWGAQAGLYYHYGIPKHPLPKKMFGIFPHNTLLPDHALLRGFDERFMAPHSRHTTILRKDIEKHAKLEILAESEEAGVYIVGKKNGRQFFVTGHSEYDRETLATEYFRDVNLGLPIEVPKNYFPGDDPRQTPLHIWRGHANLLFSNWLNYFVYQNTPFDLSQIEREQ</sequence>
<keyword evidence="3 8" id="KW-0028">Amino-acid biosynthesis</keyword>
<dbReference type="Gene3D" id="3.40.50.880">
    <property type="match status" value="1"/>
</dbReference>
<dbReference type="SUPFAM" id="SSF52317">
    <property type="entry name" value="Class I glutamine amidotransferase-like"/>
    <property type="match status" value="1"/>
</dbReference>
<dbReference type="InterPro" id="IPR029062">
    <property type="entry name" value="Class_I_gatase-like"/>
</dbReference>
<keyword evidence="4 8" id="KW-0808">Transferase</keyword>
<dbReference type="GO" id="GO:0008899">
    <property type="term" value="F:homoserine O-succinyltransferase activity"/>
    <property type="evidence" value="ECO:0007669"/>
    <property type="project" value="UniProtKB-UniRule"/>
</dbReference>
<comment type="pathway">
    <text evidence="8">Amino-acid biosynthesis; L-methionine biosynthesis via de novo pathway; O-acetyl-L-homoserine from L-homoserine: step 1/1.</text>
</comment>